<evidence type="ECO:0008006" key="3">
    <source>
        <dbReference type="Google" id="ProtNLM"/>
    </source>
</evidence>
<evidence type="ECO:0000313" key="2">
    <source>
        <dbReference type="Proteomes" id="UP001160152"/>
    </source>
</evidence>
<dbReference type="AlphaFoldDB" id="A0ABD4YH50"/>
<reference evidence="1 2" key="1">
    <citation type="submission" date="2022-09" db="EMBL/GenBank/DDBJ databases">
        <title>Intensive care unit water sources are persistently colonized with multi-drug resistant bacteria and are the site of extensive horizontal gene transfer of antibiotic resistance genes.</title>
        <authorList>
            <person name="Diorio-Toth L."/>
        </authorList>
    </citation>
    <scope>NUCLEOTIDE SEQUENCE [LARGE SCALE GENOMIC DNA]</scope>
    <source>
        <strain evidence="1 2">GD03901</strain>
    </source>
</reference>
<organism evidence="1 2">
    <name type="scientific">Pseudomonas juntendi</name>
    <dbReference type="NCBI Taxonomy" id="2666183"/>
    <lineage>
        <taxon>Bacteria</taxon>
        <taxon>Pseudomonadati</taxon>
        <taxon>Pseudomonadota</taxon>
        <taxon>Gammaproteobacteria</taxon>
        <taxon>Pseudomonadales</taxon>
        <taxon>Pseudomonadaceae</taxon>
        <taxon>Pseudomonas</taxon>
    </lineage>
</organism>
<proteinExistence type="predicted"/>
<sequence>MSHPKNTTEAPPTQAGPLVTMATKFNQNGDEYFFSTVPGISCSEAFNFASANLSAAEDLLGQLVQVNASCNLAFAIRALVGQARALIDSGVGSVEQAEDFAPQNLVSPIRGAGVSE</sequence>
<comment type="caution">
    <text evidence="1">The sequence shown here is derived from an EMBL/GenBank/DDBJ whole genome shotgun (WGS) entry which is preliminary data.</text>
</comment>
<evidence type="ECO:0000313" key="1">
    <source>
        <dbReference type="EMBL" id="MDH0758592.1"/>
    </source>
</evidence>
<gene>
    <name evidence="1" type="ORF">N5C70_18030</name>
</gene>
<dbReference type="EMBL" id="JAOCBV010000001">
    <property type="protein sequence ID" value="MDH0758592.1"/>
    <property type="molecule type" value="Genomic_DNA"/>
</dbReference>
<protein>
    <recommendedName>
        <fullName evidence="3">DUF3077 domain-containing protein</fullName>
    </recommendedName>
</protein>
<name>A0ABD4YH50_9PSED</name>
<accession>A0ABD4YH50</accession>
<dbReference type="RefSeq" id="WP_064314528.1">
    <property type="nucleotide sequence ID" value="NZ_BQIS01000067.1"/>
</dbReference>
<dbReference type="Proteomes" id="UP001160152">
    <property type="component" value="Unassembled WGS sequence"/>
</dbReference>
<dbReference type="GeneID" id="72419264"/>